<evidence type="ECO:0000313" key="2">
    <source>
        <dbReference type="Proteomes" id="UP000037510"/>
    </source>
</evidence>
<dbReference type="AlphaFoldDB" id="A0A0L7K2W4"/>
<dbReference type="Proteomes" id="UP000037510">
    <property type="component" value="Unassembled WGS sequence"/>
</dbReference>
<name>A0A0L7K2W4_OPEBR</name>
<dbReference type="InterPro" id="IPR035892">
    <property type="entry name" value="C2_domain_sf"/>
</dbReference>
<gene>
    <name evidence="1" type="ORF">OBRU01_25544</name>
</gene>
<proteinExistence type="predicted"/>
<evidence type="ECO:0000313" key="1">
    <source>
        <dbReference type="EMBL" id="KOB52033.1"/>
    </source>
</evidence>
<accession>A0A0L7K2W4</accession>
<keyword evidence="1" id="KW-0472">Membrane</keyword>
<protein>
    <submittedName>
        <fullName evidence="1">Multiple C2 and transmembrane domain-containing protein 1</fullName>
    </submittedName>
</protein>
<comment type="caution">
    <text evidence="1">The sequence shown here is derived from an EMBL/GenBank/DDBJ whole genome shotgun (WGS) entry which is preliminary data.</text>
</comment>
<keyword evidence="2" id="KW-1185">Reference proteome</keyword>
<dbReference type="STRING" id="104452.A0A0L7K2W4"/>
<organism evidence="1 2">
    <name type="scientific">Operophtera brumata</name>
    <name type="common">Winter moth</name>
    <name type="synonym">Phalaena brumata</name>
    <dbReference type="NCBI Taxonomy" id="104452"/>
    <lineage>
        <taxon>Eukaryota</taxon>
        <taxon>Metazoa</taxon>
        <taxon>Ecdysozoa</taxon>
        <taxon>Arthropoda</taxon>
        <taxon>Hexapoda</taxon>
        <taxon>Insecta</taxon>
        <taxon>Pterygota</taxon>
        <taxon>Neoptera</taxon>
        <taxon>Endopterygota</taxon>
        <taxon>Lepidoptera</taxon>
        <taxon>Glossata</taxon>
        <taxon>Ditrysia</taxon>
        <taxon>Geometroidea</taxon>
        <taxon>Geometridae</taxon>
        <taxon>Larentiinae</taxon>
        <taxon>Operophtera</taxon>
    </lineage>
</organism>
<dbReference type="Gene3D" id="2.60.40.150">
    <property type="entry name" value="C2 domain"/>
    <property type="match status" value="1"/>
</dbReference>
<dbReference type="EMBL" id="JTDY01014400">
    <property type="protein sequence ID" value="KOB52033.1"/>
    <property type="molecule type" value="Genomic_DNA"/>
</dbReference>
<feature type="non-terminal residue" evidence="1">
    <location>
        <position position="102"/>
    </location>
</feature>
<keyword evidence="1" id="KW-0812">Transmembrane</keyword>
<dbReference type="SUPFAM" id="SSF49562">
    <property type="entry name" value="C2 domain (Calcium/lipid-binding domain, CaLB)"/>
    <property type="match status" value="1"/>
</dbReference>
<feature type="non-terminal residue" evidence="1">
    <location>
        <position position="1"/>
    </location>
</feature>
<reference evidence="1 2" key="1">
    <citation type="journal article" date="2015" name="Genome Biol. Evol.">
        <title>The genome of winter moth (Operophtera brumata) provides a genomic perspective on sexual dimorphism and phenology.</title>
        <authorList>
            <person name="Derks M.F."/>
            <person name="Smit S."/>
            <person name="Salis L."/>
            <person name="Schijlen E."/>
            <person name="Bossers A."/>
            <person name="Mateman C."/>
            <person name="Pijl A.S."/>
            <person name="de Ridder D."/>
            <person name="Groenen M.A."/>
            <person name="Visser M.E."/>
            <person name="Megens H.J."/>
        </authorList>
    </citation>
    <scope>NUCLEOTIDE SEQUENCE [LARGE SCALE GENOMIC DNA]</scope>
    <source>
        <strain evidence="1">WM2013NL</strain>
        <tissue evidence="1">Head and thorax</tissue>
    </source>
</reference>
<sequence>CVLDLSQLEEERTHDVWHTLDDGFGHVHLSVTMCNTQRSRNVPQETNENHALGNDFLGRVTIPLLKINNGQMRWYALKDMARRHSAKGNCPRVLLEMSLYWN</sequence>